<keyword evidence="2" id="KW-1185">Reference proteome</keyword>
<reference evidence="1" key="1">
    <citation type="submission" date="2023-03" db="EMBL/GenBank/DDBJ databases">
        <title>Massive genome expansion in bonnet fungi (Mycena s.s.) driven by repeated elements and novel gene families across ecological guilds.</title>
        <authorList>
            <consortium name="Lawrence Berkeley National Laboratory"/>
            <person name="Harder C.B."/>
            <person name="Miyauchi S."/>
            <person name="Viragh M."/>
            <person name="Kuo A."/>
            <person name="Thoen E."/>
            <person name="Andreopoulos B."/>
            <person name="Lu D."/>
            <person name="Skrede I."/>
            <person name="Drula E."/>
            <person name="Henrissat B."/>
            <person name="Morin E."/>
            <person name="Kohler A."/>
            <person name="Barry K."/>
            <person name="LaButti K."/>
            <person name="Morin E."/>
            <person name="Salamov A."/>
            <person name="Lipzen A."/>
            <person name="Mereny Z."/>
            <person name="Hegedus B."/>
            <person name="Baldrian P."/>
            <person name="Stursova M."/>
            <person name="Weitz H."/>
            <person name="Taylor A."/>
            <person name="Grigoriev I.V."/>
            <person name="Nagy L.G."/>
            <person name="Martin F."/>
            <person name="Kauserud H."/>
        </authorList>
    </citation>
    <scope>NUCLEOTIDE SEQUENCE</scope>
    <source>
        <strain evidence="1">CBHHK182m</strain>
    </source>
</reference>
<comment type="caution">
    <text evidence="1">The sequence shown here is derived from an EMBL/GenBank/DDBJ whole genome shotgun (WGS) entry which is preliminary data.</text>
</comment>
<evidence type="ECO:0000313" key="1">
    <source>
        <dbReference type="EMBL" id="KAJ7711626.1"/>
    </source>
</evidence>
<name>A0AAD7MD16_9AGAR</name>
<dbReference type="Proteomes" id="UP001215598">
    <property type="component" value="Unassembled WGS sequence"/>
</dbReference>
<evidence type="ECO:0000313" key="2">
    <source>
        <dbReference type="Proteomes" id="UP001215598"/>
    </source>
</evidence>
<accession>A0AAD7MD16</accession>
<gene>
    <name evidence="1" type="ORF">B0H16DRAFT_596417</name>
</gene>
<dbReference type="EMBL" id="JARKIB010000390">
    <property type="protein sequence ID" value="KAJ7711626.1"/>
    <property type="molecule type" value="Genomic_DNA"/>
</dbReference>
<sequence length="79" mass="9424">MTGRAMFTGILRSLQLTVFCRWQRRKLALNARYQFRFWSLFWSMLSLCEDQGEASYSLEKPYWRCGVAIHRGTATTFEF</sequence>
<proteinExistence type="predicted"/>
<dbReference type="AlphaFoldDB" id="A0AAD7MD16"/>
<organism evidence="1 2">
    <name type="scientific">Mycena metata</name>
    <dbReference type="NCBI Taxonomy" id="1033252"/>
    <lineage>
        <taxon>Eukaryota</taxon>
        <taxon>Fungi</taxon>
        <taxon>Dikarya</taxon>
        <taxon>Basidiomycota</taxon>
        <taxon>Agaricomycotina</taxon>
        <taxon>Agaricomycetes</taxon>
        <taxon>Agaricomycetidae</taxon>
        <taxon>Agaricales</taxon>
        <taxon>Marasmiineae</taxon>
        <taxon>Mycenaceae</taxon>
        <taxon>Mycena</taxon>
    </lineage>
</organism>
<protein>
    <submittedName>
        <fullName evidence="1">Uncharacterized protein</fullName>
    </submittedName>
</protein>